<dbReference type="AlphaFoldDB" id="A0A485M4P3"/>
<dbReference type="SUPFAM" id="SSF56300">
    <property type="entry name" value="Metallo-dependent phosphatases"/>
    <property type="match status" value="1"/>
</dbReference>
<name>A0A485M4P3_9ZZZZ</name>
<evidence type="ECO:0000313" key="2">
    <source>
        <dbReference type="EMBL" id="VFU18230.1"/>
    </source>
</evidence>
<evidence type="ECO:0000259" key="1">
    <source>
        <dbReference type="Pfam" id="PF12850"/>
    </source>
</evidence>
<reference evidence="2" key="1">
    <citation type="submission" date="2019-03" db="EMBL/GenBank/DDBJ databases">
        <authorList>
            <person name="Hao L."/>
        </authorList>
    </citation>
    <scope>NUCLEOTIDE SEQUENCE</scope>
</reference>
<keyword evidence="2" id="KW-0378">Hydrolase</keyword>
<dbReference type="PANTHER" id="PTHR11124">
    <property type="entry name" value="VACUOLAR SORTING PROTEIN VPS29"/>
    <property type="match status" value="1"/>
</dbReference>
<feature type="domain" description="Calcineurin-like phosphoesterase" evidence="1">
    <location>
        <begin position="1"/>
        <end position="147"/>
    </location>
</feature>
<dbReference type="InterPro" id="IPR029052">
    <property type="entry name" value="Metallo-depent_PP-like"/>
</dbReference>
<gene>
    <name evidence="2" type="ORF">SCFA_40019</name>
</gene>
<protein>
    <submittedName>
        <fullName evidence="2">Phosphoesterase</fullName>
        <ecNumber evidence="2">3.1.4.-</ecNumber>
    </submittedName>
</protein>
<dbReference type="Gene3D" id="3.60.21.10">
    <property type="match status" value="1"/>
</dbReference>
<proteinExistence type="predicted"/>
<dbReference type="Pfam" id="PF12850">
    <property type="entry name" value="Metallophos_2"/>
    <property type="match status" value="1"/>
</dbReference>
<accession>A0A485M4P3</accession>
<organism evidence="2">
    <name type="scientific">anaerobic digester metagenome</name>
    <dbReference type="NCBI Taxonomy" id="1263854"/>
    <lineage>
        <taxon>unclassified sequences</taxon>
        <taxon>metagenomes</taxon>
        <taxon>ecological metagenomes</taxon>
    </lineage>
</organism>
<dbReference type="EMBL" id="CAADRN010000334">
    <property type="protein sequence ID" value="VFU18230.1"/>
    <property type="molecule type" value="Genomic_DNA"/>
</dbReference>
<dbReference type="InterPro" id="IPR000979">
    <property type="entry name" value="Phosphodiesterase_MJ0936/Vps29"/>
</dbReference>
<dbReference type="GO" id="GO:0016787">
    <property type="term" value="F:hydrolase activity"/>
    <property type="evidence" value="ECO:0007669"/>
    <property type="project" value="UniProtKB-KW"/>
</dbReference>
<dbReference type="EC" id="3.1.4.-" evidence="2"/>
<dbReference type="NCBIfam" id="TIGR00040">
    <property type="entry name" value="yfcE"/>
    <property type="match status" value="1"/>
</dbReference>
<dbReference type="InterPro" id="IPR024654">
    <property type="entry name" value="Calcineurin-like_PHP_lpxH"/>
</dbReference>
<sequence length="158" mass="17458">MRLIVFSDSHGRLDYALRVLKEAGKPDLILHAGDNYRDGLRLAEITGLPVKAVPGNCDQGEQEPLELLLELAGYRILMTHGHKVPYEQMHERLLARAAETGADAVVFGHTHTAEIRKDAGVLFFNPGSIAKPRDQQRPSYGILDLGKDGIKPLICRVL</sequence>